<proteinExistence type="predicted"/>
<organism evidence="1">
    <name type="scientific">marine metagenome</name>
    <dbReference type="NCBI Taxonomy" id="408172"/>
    <lineage>
        <taxon>unclassified sequences</taxon>
        <taxon>metagenomes</taxon>
        <taxon>ecological metagenomes</taxon>
    </lineage>
</organism>
<sequence length="526" mass="59105">MVLSADGVELKKLKAKNSQMGEYQSFLMDQVEKMDPSLTNLLMSREYKWKEMSRRDLSELEMFSTLDNILQERSFKDARDAFWWTNAQFDVSTAVTAFVRHKASSLAFRLESGFPDLGLYRHLSKNLILGLSNDIASVYFIMPGVTTRNIAVGIGHPLEGAYGLGFKFDTQTLGGQVNYMDIGTDFEVENTFSRKHLVIPASSGLFYWSNTFGLERKVLTDYGTSIKGQKKAKKNAVQELSKSRIWKTKKGTIYHGRLKNIKNGKAYIVMDKDGSAHKEAKKGRKWTSSSGNVINASLVQRGKVVEGEGIKKEEIVLRRKKDKKRVKIKVSDLSKSDQKFLNKLVWDGKKVGSLLIKSLSEEDQKLINTANASIRDKPGKGRRKIKIGQPYASLRIKAGFSFTQFVHGRVDPAENDDEIDVYSITDRINGSEAIGFYVKLEAITDNKKSKSYLQFNSSGSGFKSIGFGLKHNIWKSVHLGLDCALYPKGSSIDFRPLKTDADKTWTWYPGGEGGILLIAPYLSVQF</sequence>
<dbReference type="AlphaFoldDB" id="A0A381TLG9"/>
<reference evidence="1" key="1">
    <citation type="submission" date="2018-05" db="EMBL/GenBank/DDBJ databases">
        <authorList>
            <person name="Lanie J.A."/>
            <person name="Ng W.-L."/>
            <person name="Kazmierczak K.M."/>
            <person name="Andrzejewski T.M."/>
            <person name="Davidsen T.M."/>
            <person name="Wayne K.J."/>
            <person name="Tettelin H."/>
            <person name="Glass J.I."/>
            <person name="Rusch D."/>
            <person name="Podicherti R."/>
            <person name="Tsui H.-C.T."/>
            <person name="Winkler M.E."/>
        </authorList>
    </citation>
    <scope>NUCLEOTIDE SEQUENCE</scope>
</reference>
<protein>
    <submittedName>
        <fullName evidence="1">Uncharacterized protein</fullName>
    </submittedName>
</protein>
<name>A0A381TLG9_9ZZZZ</name>
<dbReference type="Gene3D" id="2.30.30.700">
    <property type="entry name" value="SLA1 homology domain 1"/>
    <property type="match status" value="1"/>
</dbReference>
<accession>A0A381TLG9</accession>
<dbReference type="EMBL" id="UINC01004762">
    <property type="protein sequence ID" value="SVA16679.1"/>
    <property type="molecule type" value="Genomic_DNA"/>
</dbReference>
<evidence type="ECO:0000313" key="1">
    <source>
        <dbReference type="EMBL" id="SVA16679.1"/>
    </source>
</evidence>
<gene>
    <name evidence="1" type="ORF">METZ01_LOCUS69533</name>
</gene>